<proteinExistence type="inferred from homology"/>
<feature type="transmembrane region" description="Helical" evidence="7">
    <location>
        <begin position="46"/>
        <end position="65"/>
    </location>
</feature>
<feature type="transmembrane region" description="Helical" evidence="7">
    <location>
        <begin position="196"/>
        <end position="220"/>
    </location>
</feature>
<evidence type="ECO:0000256" key="1">
    <source>
        <dbReference type="ARBA" id="ARBA00004141"/>
    </source>
</evidence>
<organism evidence="9 10">
    <name type="scientific">Agrocybe pediades</name>
    <dbReference type="NCBI Taxonomy" id="84607"/>
    <lineage>
        <taxon>Eukaryota</taxon>
        <taxon>Fungi</taxon>
        <taxon>Dikarya</taxon>
        <taxon>Basidiomycota</taxon>
        <taxon>Agaricomycotina</taxon>
        <taxon>Agaricomycetes</taxon>
        <taxon>Agaricomycetidae</taxon>
        <taxon>Agaricales</taxon>
        <taxon>Agaricineae</taxon>
        <taxon>Strophariaceae</taxon>
        <taxon>Agrocybe</taxon>
    </lineage>
</organism>
<gene>
    <name evidence="9" type="ORF">D9613_001006</name>
</gene>
<dbReference type="EMBL" id="JAACJL010000015">
    <property type="protein sequence ID" value="KAF4621362.1"/>
    <property type="molecule type" value="Genomic_DNA"/>
</dbReference>
<evidence type="ECO:0000256" key="2">
    <source>
        <dbReference type="ARBA" id="ARBA00022692"/>
    </source>
</evidence>
<feature type="transmembrane region" description="Helical" evidence="7">
    <location>
        <begin position="115"/>
        <end position="137"/>
    </location>
</feature>
<dbReference type="Pfam" id="PF20684">
    <property type="entry name" value="Fung_rhodopsin"/>
    <property type="match status" value="1"/>
</dbReference>
<dbReference type="InterPro" id="IPR049326">
    <property type="entry name" value="Rhodopsin_dom_fungi"/>
</dbReference>
<evidence type="ECO:0000313" key="9">
    <source>
        <dbReference type="EMBL" id="KAF4621362.1"/>
    </source>
</evidence>
<comment type="similarity">
    <text evidence="5">Belongs to the SAT4 family.</text>
</comment>
<dbReference type="PANTHER" id="PTHR33048:SF47">
    <property type="entry name" value="INTEGRAL MEMBRANE PROTEIN-RELATED"/>
    <property type="match status" value="1"/>
</dbReference>
<dbReference type="Proteomes" id="UP000521872">
    <property type="component" value="Unassembled WGS sequence"/>
</dbReference>
<comment type="caution">
    <text evidence="9">The sequence shown here is derived from an EMBL/GenBank/DDBJ whole genome shotgun (WGS) entry which is preliminary data.</text>
</comment>
<feature type="transmembrane region" description="Helical" evidence="7">
    <location>
        <begin position="85"/>
        <end position="103"/>
    </location>
</feature>
<keyword evidence="10" id="KW-1185">Reference proteome</keyword>
<dbReference type="GO" id="GO:0016020">
    <property type="term" value="C:membrane"/>
    <property type="evidence" value="ECO:0007669"/>
    <property type="project" value="UniProtKB-SubCell"/>
</dbReference>
<accession>A0A8H4R1B1</accession>
<evidence type="ECO:0000259" key="8">
    <source>
        <dbReference type="Pfam" id="PF20684"/>
    </source>
</evidence>
<keyword evidence="4 7" id="KW-0472">Membrane</keyword>
<evidence type="ECO:0000313" key="10">
    <source>
        <dbReference type="Proteomes" id="UP000521872"/>
    </source>
</evidence>
<feature type="compositionally biased region" description="Polar residues" evidence="6">
    <location>
        <begin position="323"/>
        <end position="336"/>
    </location>
</feature>
<evidence type="ECO:0000256" key="7">
    <source>
        <dbReference type="SAM" id="Phobius"/>
    </source>
</evidence>
<feature type="transmembrane region" description="Helical" evidence="7">
    <location>
        <begin position="240"/>
        <end position="260"/>
    </location>
</feature>
<evidence type="ECO:0000256" key="3">
    <source>
        <dbReference type="ARBA" id="ARBA00022989"/>
    </source>
</evidence>
<evidence type="ECO:0000256" key="4">
    <source>
        <dbReference type="ARBA" id="ARBA00023136"/>
    </source>
</evidence>
<feature type="transmembrane region" description="Helical" evidence="7">
    <location>
        <begin position="159"/>
        <end position="184"/>
    </location>
</feature>
<feature type="transmembrane region" description="Helical" evidence="7">
    <location>
        <begin position="12"/>
        <end position="34"/>
    </location>
</feature>
<keyword evidence="3 7" id="KW-1133">Transmembrane helix</keyword>
<feature type="domain" description="Rhodopsin" evidence="8">
    <location>
        <begin position="31"/>
        <end position="207"/>
    </location>
</feature>
<name>A0A8H4R1B1_9AGAR</name>
<sequence length="336" mass="38130">MVPPPLSSRALLTWKICVTPVQALAISSTFLRLFHRWRIGKMWWDDWLAIFPLTMECLFTAFMWFAQPGIPHHAKIYLSPWAYRVQALSILWGSRMSLALSVARIFPPNHGSRRFALALAALSLFAYLCSLFVWTFACQQSFRRPWYNTPFSECLNSKLFMMTITFAMGIGCDLILAVMPLVMLRRVRLRRIHRRLVLALLSSSLLTMLGMCTMLAAWFWREMLGEAYLQVFHLLGHAQTALSLLVCNLLVVAMFLYRVIKRGSGQQDEEYYETTRSSSVRPRSRRSTAINPTASAGSSDETLSLTTVISNPSDFGTPEDSVFASTRSCPSTSGNR</sequence>
<dbReference type="AlphaFoldDB" id="A0A8H4R1B1"/>
<dbReference type="InterPro" id="IPR052337">
    <property type="entry name" value="SAT4-like"/>
</dbReference>
<protein>
    <recommendedName>
        <fullName evidence="8">Rhodopsin domain-containing protein</fullName>
    </recommendedName>
</protein>
<feature type="region of interest" description="Disordered" evidence="6">
    <location>
        <begin position="271"/>
        <end position="336"/>
    </location>
</feature>
<evidence type="ECO:0000256" key="6">
    <source>
        <dbReference type="SAM" id="MobiDB-lite"/>
    </source>
</evidence>
<reference evidence="9 10" key="1">
    <citation type="submission" date="2019-12" db="EMBL/GenBank/DDBJ databases">
        <authorList>
            <person name="Floudas D."/>
            <person name="Bentzer J."/>
            <person name="Ahren D."/>
            <person name="Johansson T."/>
            <person name="Persson P."/>
            <person name="Tunlid A."/>
        </authorList>
    </citation>
    <scope>NUCLEOTIDE SEQUENCE [LARGE SCALE GENOMIC DNA]</scope>
    <source>
        <strain evidence="9 10">CBS 102.39</strain>
    </source>
</reference>
<dbReference type="PANTHER" id="PTHR33048">
    <property type="entry name" value="PTH11-LIKE INTEGRAL MEMBRANE PROTEIN (AFU_ORTHOLOGUE AFUA_5G11245)"/>
    <property type="match status" value="1"/>
</dbReference>
<feature type="compositionally biased region" description="Polar residues" evidence="6">
    <location>
        <begin position="289"/>
        <end position="314"/>
    </location>
</feature>
<evidence type="ECO:0000256" key="5">
    <source>
        <dbReference type="ARBA" id="ARBA00038359"/>
    </source>
</evidence>
<keyword evidence="2 7" id="KW-0812">Transmembrane</keyword>
<comment type="subcellular location">
    <subcellularLocation>
        <location evidence="1">Membrane</location>
        <topology evidence="1">Multi-pass membrane protein</topology>
    </subcellularLocation>
</comment>